<sequence length="385" mass="43266">MLLMFLIMLVTIVGPCHGWYLDASCRSNQDDREAFVKKWMASAFELSKAASRALDELERDRSVQYRNRGEMHIARSATIETLFNSLHDLIRSPPPNSANLPPLNNPDWILVKDRFKQVNVLDSQQKEHNPTDDPAHRYLGLPSSEVIIYCDYSRFRIAEQCITRAWNPGYACDTSIGLDVKMDQAFVECQDSLNSPTLEIAWSQPATLFGMPYPLPPVQMPAQIQICPGHLRDALYQRPIRRGVPFFQVIEELRDQVARNPGALNRRFKAKFKFKFPAKSGNDLVMLGDGRMLYSLLSTLLNGPGGVDGPNSLGFDNCVRLSGDKERKDDGTDRSRALDNTENYVFFAINCALIDAPPGKSRIAILRGQLGRLTRQGATSTAETE</sequence>
<organism evidence="2 3">
    <name type="scientific">Conoideocrella luteorostrata</name>
    <dbReference type="NCBI Taxonomy" id="1105319"/>
    <lineage>
        <taxon>Eukaryota</taxon>
        <taxon>Fungi</taxon>
        <taxon>Dikarya</taxon>
        <taxon>Ascomycota</taxon>
        <taxon>Pezizomycotina</taxon>
        <taxon>Sordariomycetes</taxon>
        <taxon>Hypocreomycetidae</taxon>
        <taxon>Hypocreales</taxon>
        <taxon>Clavicipitaceae</taxon>
        <taxon>Conoideocrella</taxon>
    </lineage>
</organism>
<name>A0AAJ0CCY0_9HYPO</name>
<protein>
    <submittedName>
        <fullName evidence="2">Uncharacterized protein</fullName>
    </submittedName>
</protein>
<reference evidence="2" key="1">
    <citation type="submission" date="2023-06" db="EMBL/GenBank/DDBJ databases">
        <title>Conoideocrella luteorostrata (Hypocreales: Clavicipitaceae), a potential biocontrol fungus for elongate hemlock scale in United States Christmas tree production areas.</title>
        <authorList>
            <person name="Barrett H."/>
            <person name="Lovett B."/>
            <person name="Macias A.M."/>
            <person name="Stajich J.E."/>
            <person name="Kasson M.T."/>
        </authorList>
    </citation>
    <scope>NUCLEOTIDE SEQUENCE</scope>
    <source>
        <strain evidence="2">ARSEF 14590</strain>
    </source>
</reference>
<dbReference type="AlphaFoldDB" id="A0AAJ0CCY0"/>
<gene>
    <name evidence="2" type="ORF">QQS21_011537</name>
</gene>
<proteinExistence type="predicted"/>
<evidence type="ECO:0000256" key="1">
    <source>
        <dbReference type="SAM" id="SignalP"/>
    </source>
</evidence>
<feature type="signal peptide" evidence="1">
    <location>
        <begin position="1"/>
        <end position="18"/>
    </location>
</feature>
<dbReference type="EMBL" id="JASWJB010000397">
    <property type="protein sequence ID" value="KAK2590783.1"/>
    <property type="molecule type" value="Genomic_DNA"/>
</dbReference>
<keyword evidence="3" id="KW-1185">Reference proteome</keyword>
<evidence type="ECO:0000313" key="2">
    <source>
        <dbReference type="EMBL" id="KAK2590783.1"/>
    </source>
</evidence>
<dbReference type="Proteomes" id="UP001251528">
    <property type="component" value="Unassembled WGS sequence"/>
</dbReference>
<comment type="caution">
    <text evidence="2">The sequence shown here is derived from an EMBL/GenBank/DDBJ whole genome shotgun (WGS) entry which is preliminary data.</text>
</comment>
<feature type="chain" id="PRO_5042537562" evidence="1">
    <location>
        <begin position="19"/>
        <end position="385"/>
    </location>
</feature>
<keyword evidence="1" id="KW-0732">Signal</keyword>
<evidence type="ECO:0000313" key="3">
    <source>
        <dbReference type="Proteomes" id="UP001251528"/>
    </source>
</evidence>
<accession>A0AAJ0CCY0</accession>